<evidence type="ECO:0000256" key="1">
    <source>
        <dbReference type="SAM" id="Coils"/>
    </source>
</evidence>
<dbReference type="Proteomes" id="UP000008177">
    <property type="component" value="Unplaced contigs"/>
</dbReference>
<keyword evidence="1" id="KW-0175">Coiled coil</keyword>
<evidence type="ECO:0000313" key="4">
    <source>
        <dbReference type="Proteomes" id="UP000008177"/>
    </source>
</evidence>
<feature type="region of interest" description="Disordered" evidence="2">
    <location>
        <begin position="112"/>
        <end position="143"/>
    </location>
</feature>
<feature type="compositionally biased region" description="Polar residues" evidence="2">
    <location>
        <begin position="119"/>
        <end position="133"/>
    </location>
</feature>
<evidence type="ECO:0000256" key="2">
    <source>
        <dbReference type="SAM" id="MobiDB-lite"/>
    </source>
</evidence>
<organism evidence="3 4">
    <name type="scientific">Botryotinia fuckeliana (strain T4)</name>
    <name type="common">Noble rot fungus</name>
    <name type="synonym">Botrytis cinerea</name>
    <dbReference type="NCBI Taxonomy" id="999810"/>
    <lineage>
        <taxon>Eukaryota</taxon>
        <taxon>Fungi</taxon>
        <taxon>Dikarya</taxon>
        <taxon>Ascomycota</taxon>
        <taxon>Pezizomycotina</taxon>
        <taxon>Leotiomycetes</taxon>
        <taxon>Helotiales</taxon>
        <taxon>Sclerotiniaceae</taxon>
        <taxon>Botrytis</taxon>
    </lineage>
</organism>
<sequence length="536" mass="60476">MNASVKEDRTTSLMKCVFHIVRSQALNGPEAQSRKDIIDNFIIIHYGVCAKDLLPIIEQMIEIHQAISLTKDHSRKFHKDYRFTQATMGDASTSSIVENKSLDSCDRTNLPIVHPEDNTAPSNSQPFASLQTPRKNDEDNSGQRLGIYGITSMLRDLNSKYPNDKLKVVSKNNELWFECQDCPAELYNISQGGSCIYHIRSHIEGAAHADRVESRVTRNSETTITTRYVQVRKERLEKIRGKDPMSSRWTWWLDENQAQKSRNGTFANEKNINGTLATKSAVTKQSATLSYPETSSGDVNLDGVRSIMVNKRTYIESESSHSSNKRIRLAQSHENTPRSTLATHLTDAPDGNTQTTNYDTPSNHTQPQLGKDQPPDGHDGADREATKIAKGKAVKARVKELEAERDSQGKTIAKLSRKLHKQRKIATTQQEVLEHLVDENKRHSGLLDSLRESLNIANHQVSKIKKCYKNDVTRLNGNFKFLKDGRIAVNSVADEHTIELDELRKRLQVLEESDLGAEDEVQKRASRLRDQINGDN</sequence>
<proteinExistence type="predicted"/>
<feature type="compositionally biased region" description="Polar residues" evidence="2">
    <location>
        <begin position="332"/>
        <end position="343"/>
    </location>
</feature>
<reference evidence="4" key="1">
    <citation type="journal article" date="2011" name="PLoS Genet.">
        <title>Genomic analysis of the necrotrophic fungal pathogens Sclerotinia sclerotiorum and Botrytis cinerea.</title>
        <authorList>
            <person name="Amselem J."/>
            <person name="Cuomo C.A."/>
            <person name="van Kan J.A."/>
            <person name="Viaud M."/>
            <person name="Benito E.P."/>
            <person name="Couloux A."/>
            <person name="Coutinho P.M."/>
            <person name="de Vries R.P."/>
            <person name="Dyer P.S."/>
            <person name="Fillinger S."/>
            <person name="Fournier E."/>
            <person name="Gout L."/>
            <person name="Hahn M."/>
            <person name="Kohn L."/>
            <person name="Lapalu N."/>
            <person name="Plummer K.M."/>
            <person name="Pradier J.M."/>
            <person name="Quevillon E."/>
            <person name="Sharon A."/>
            <person name="Simon A."/>
            <person name="ten Have A."/>
            <person name="Tudzynski B."/>
            <person name="Tudzynski P."/>
            <person name="Wincker P."/>
            <person name="Andrew M."/>
            <person name="Anthouard V."/>
            <person name="Beever R.E."/>
            <person name="Beffa R."/>
            <person name="Benoit I."/>
            <person name="Bouzid O."/>
            <person name="Brault B."/>
            <person name="Chen Z."/>
            <person name="Choquer M."/>
            <person name="Collemare J."/>
            <person name="Cotton P."/>
            <person name="Danchin E.G."/>
            <person name="Da Silva C."/>
            <person name="Gautier A."/>
            <person name="Giraud C."/>
            <person name="Giraud T."/>
            <person name="Gonzalez C."/>
            <person name="Grossetete S."/>
            <person name="Guldener U."/>
            <person name="Henrissat B."/>
            <person name="Howlett B.J."/>
            <person name="Kodira C."/>
            <person name="Kretschmer M."/>
            <person name="Lappartient A."/>
            <person name="Leroch M."/>
            <person name="Levis C."/>
            <person name="Mauceli E."/>
            <person name="Neuveglise C."/>
            <person name="Oeser B."/>
            <person name="Pearson M."/>
            <person name="Poulain J."/>
            <person name="Poussereau N."/>
            <person name="Quesneville H."/>
            <person name="Rascle C."/>
            <person name="Schumacher J."/>
            <person name="Segurens B."/>
            <person name="Sexton A."/>
            <person name="Silva E."/>
            <person name="Sirven C."/>
            <person name="Soanes D.M."/>
            <person name="Talbot N.J."/>
            <person name="Templeton M."/>
            <person name="Yandava C."/>
            <person name="Yarden O."/>
            <person name="Zeng Q."/>
            <person name="Rollins J.A."/>
            <person name="Lebrun M.H."/>
            <person name="Dickman M."/>
        </authorList>
    </citation>
    <scope>NUCLEOTIDE SEQUENCE [LARGE SCALE GENOMIC DNA]</scope>
    <source>
        <strain evidence="4">T4</strain>
    </source>
</reference>
<dbReference type="AlphaFoldDB" id="G2YF62"/>
<feature type="coiled-coil region" evidence="1">
    <location>
        <begin position="493"/>
        <end position="520"/>
    </location>
</feature>
<feature type="compositionally biased region" description="Polar residues" evidence="2">
    <location>
        <begin position="351"/>
        <end position="368"/>
    </location>
</feature>
<dbReference type="EMBL" id="FQ790325">
    <property type="protein sequence ID" value="CCD50455.1"/>
    <property type="molecule type" value="Genomic_DNA"/>
</dbReference>
<name>G2YF62_BOTF4</name>
<feature type="compositionally biased region" description="Basic and acidic residues" evidence="2">
    <location>
        <begin position="373"/>
        <end position="387"/>
    </location>
</feature>
<accession>G2YF62</accession>
<gene>
    <name evidence="3" type="ORF">BofuT4_P091420.1</name>
</gene>
<protein>
    <submittedName>
        <fullName evidence="3">Uncharacterized protein</fullName>
    </submittedName>
</protein>
<dbReference type="HOGENOM" id="CLU_539662_0_0_1"/>
<dbReference type="InParanoid" id="G2YF62"/>
<dbReference type="OrthoDB" id="3559634at2759"/>
<evidence type="ECO:0000313" key="3">
    <source>
        <dbReference type="EMBL" id="CCD50455.1"/>
    </source>
</evidence>
<feature type="region of interest" description="Disordered" evidence="2">
    <location>
        <begin position="315"/>
        <end position="392"/>
    </location>
</feature>